<keyword evidence="2" id="KW-0732">Signal</keyword>
<evidence type="ECO:0008006" key="5">
    <source>
        <dbReference type="Google" id="ProtNLM"/>
    </source>
</evidence>
<dbReference type="EMBL" id="BNJK01000001">
    <property type="protein sequence ID" value="GHO94092.1"/>
    <property type="molecule type" value="Genomic_DNA"/>
</dbReference>
<dbReference type="Proteomes" id="UP000597444">
    <property type="component" value="Unassembled WGS sequence"/>
</dbReference>
<evidence type="ECO:0000256" key="2">
    <source>
        <dbReference type="SAM" id="SignalP"/>
    </source>
</evidence>
<comment type="caution">
    <text evidence="3">The sequence shown here is derived from an EMBL/GenBank/DDBJ whole genome shotgun (WGS) entry which is preliminary data.</text>
</comment>
<organism evidence="3 4">
    <name type="scientific">Reticulibacter mediterranei</name>
    <dbReference type="NCBI Taxonomy" id="2778369"/>
    <lineage>
        <taxon>Bacteria</taxon>
        <taxon>Bacillati</taxon>
        <taxon>Chloroflexota</taxon>
        <taxon>Ktedonobacteria</taxon>
        <taxon>Ktedonobacterales</taxon>
        <taxon>Reticulibacteraceae</taxon>
        <taxon>Reticulibacter</taxon>
    </lineage>
</organism>
<evidence type="ECO:0000313" key="4">
    <source>
        <dbReference type="Proteomes" id="UP000597444"/>
    </source>
</evidence>
<feature type="region of interest" description="Disordered" evidence="1">
    <location>
        <begin position="160"/>
        <end position="183"/>
    </location>
</feature>
<dbReference type="AlphaFoldDB" id="A0A8J3IN38"/>
<keyword evidence="4" id="KW-1185">Reference proteome</keyword>
<dbReference type="SUPFAM" id="SSF49503">
    <property type="entry name" value="Cupredoxins"/>
    <property type="match status" value="1"/>
</dbReference>
<name>A0A8J3IN38_9CHLR</name>
<gene>
    <name evidence="3" type="ORF">KSF_041400</name>
</gene>
<dbReference type="InterPro" id="IPR008972">
    <property type="entry name" value="Cupredoxin"/>
</dbReference>
<reference evidence="3" key="1">
    <citation type="submission" date="2020-10" db="EMBL/GenBank/DDBJ databases">
        <title>Taxonomic study of unclassified bacteria belonging to the class Ktedonobacteria.</title>
        <authorList>
            <person name="Yabe S."/>
            <person name="Wang C.M."/>
            <person name="Zheng Y."/>
            <person name="Sakai Y."/>
            <person name="Cavaletti L."/>
            <person name="Monciardini P."/>
            <person name="Donadio S."/>
        </authorList>
    </citation>
    <scope>NUCLEOTIDE SEQUENCE</scope>
    <source>
        <strain evidence="3">ID150040</strain>
    </source>
</reference>
<feature type="chain" id="PRO_5035218946" description="Blue (type 1) copper domain-containing protein" evidence="2">
    <location>
        <begin position="22"/>
        <end position="286"/>
    </location>
</feature>
<dbReference type="Gene3D" id="2.60.40.420">
    <property type="entry name" value="Cupredoxins - blue copper proteins"/>
    <property type="match status" value="1"/>
</dbReference>
<proteinExistence type="predicted"/>
<feature type="signal peptide" evidence="2">
    <location>
        <begin position="1"/>
        <end position="21"/>
    </location>
</feature>
<accession>A0A8J3IN38</accession>
<dbReference type="RefSeq" id="WP_220204850.1">
    <property type="nucleotide sequence ID" value="NZ_BNJK01000001.1"/>
</dbReference>
<protein>
    <recommendedName>
        <fullName evidence="5">Blue (type 1) copper domain-containing protein</fullName>
    </recommendedName>
</protein>
<evidence type="ECO:0000256" key="1">
    <source>
        <dbReference type="SAM" id="MobiDB-lite"/>
    </source>
</evidence>
<evidence type="ECO:0000313" key="3">
    <source>
        <dbReference type="EMBL" id="GHO94092.1"/>
    </source>
</evidence>
<sequence>MAIGFLLGMLLTLFQASPVSAHETAAPRTWFVVVGVENRSRVIRGKAFLPDVLQVNIGDSIMWTSHSSEIHTVTFLPPGQQPLSFDETNPQQTNRVGSNVYDGKHYFNSGILSNVANFSFHASKSYRLTFGITGDFIYYCLVDPLMIGVVHVRPAGTPYPSSQQVYDQQSEAGTQSDEQGQVGQTKGIANNRHVGAGIGDGLVANRSTQLPHAVKYVGKKVTSGVKWNGMFRSYGGPKYVGATRLFKSGYSGVIPGWLHSTLTRTLTKSGTFKCLCGLHGLLGGRE</sequence>